<proteinExistence type="inferred from homology"/>
<dbReference type="NCBIfam" id="TIGR01351">
    <property type="entry name" value="adk"/>
    <property type="match status" value="1"/>
</dbReference>
<comment type="function">
    <text evidence="5">Catalyzes the reversible transfer of the terminal phosphate group between ATP and AMP. Plays an important role in cellular energy homeostasis and in adenine nucleotide metabolism.</text>
</comment>
<evidence type="ECO:0000313" key="10">
    <source>
        <dbReference type="Proteomes" id="UP001228113"/>
    </source>
</evidence>
<evidence type="ECO:0000259" key="8">
    <source>
        <dbReference type="Pfam" id="PF05191"/>
    </source>
</evidence>
<comment type="pathway">
    <text evidence="5">Purine metabolism; AMP biosynthesis via salvage pathway; AMP from ADP: step 1/1.</text>
</comment>
<protein>
    <recommendedName>
        <fullName evidence="5 7">Adenylate kinase</fullName>
        <shortName evidence="5">AK</shortName>
        <ecNumber evidence="5 7">2.7.4.3</ecNumber>
    </recommendedName>
    <alternativeName>
        <fullName evidence="5">ATP-AMP transphosphorylase</fullName>
    </alternativeName>
    <alternativeName>
        <fullName evidence="5">ATP:AMP phosphotransferase</fullName>
    </alternativeName>
    <alternativeName>
        <fullName evidence="5">Adenylate monophosphate kinase</fullName>
    </alternativeName>
</protein>
<feature type="binding site" evidence="5">
    <location>
        <position position="126"/>
    </location>
    <ligand>
        <name>ATP</name>
        <dbReference type="ChEBI" id="CHEBI:30616"/>
    </ligand>
</feature>
<evidence type="ECO:0000313" key="9">
    <source>
        <dbReference type="EMBL" id="BDU77668.1"/>
    </source>
</evidence>
<dbReference type="GO" id="GO:0044209">
    <property type="term" value="P:AMP salvage"/>
    <property type="evidence" value="ECO:0007669"/>
    <property type="project" value="UniProtKB-UniRule"/>
</dbReference>
<dbReference type="Gene3D" id="3.40.50.300">
    <property type="entry name" value="P-loop containing nucleotide triphosphate hydrolases"/>
    <property type="match status" value="1"/>
</dbReference>
<dbReference type="GO" id="GO:0005737">
    <property type="term" value="C:cytoplasm"/>
    <property type="evidence" value="ECO:0007669"/>
    <property type="project" value="UniProtKB-SubCell"/>
</dbReference>
<feature type="binding site" evidence="5">
    <location>
        <begin position="84"/>
        <end position="87"/>
    </location>
    <ligand>
        <name>AMP</name>
        <dbReference type="ChEBI" id="CHEBI:456215"/>
    </ligand>
</feature>
<evidence type="ECO:0000256" key="4">
    <source>
        <dbReference type="ARBA" id="ARBA00022777"/>
    </source>
</evidence>
<dbReference type="Proteomes" id="UP001228113">
    <property type="component" value="Chromosome"/>
</dbReference>
<keyword evidence="3 5" id="KW-0547">Nucleotide-binding</keyword>
<dbReference type="PANTHER" id="PTHR23359">
    <property type="entry name" value="NUCLEOTIDE KINASE"/>
    <property type="match status" value="1"/>
</dbReference>
<name>A0AA48H830_9BACT</name>
<feature type="binding site" evidence="5">
    <location>
        <position position="134"/>
    </location>
    <ligand>
        <name>Zn(2+)</name>
        <dbReference type="ChEBI" id="CHEBI:29105"/>
        <note>structural</note>
    </ligand>
</feature>
<accession>A0AA48H830</accession>
<dbReference type="RefSeq" id="WP_316410376.1">
    <property type="nucleotide sequence ID" value="NZ_AP027081.1"/>
</dbReference>
<dbReference type="HAMAP" id="MF_00235">
    <property type="entry name" value="Adenylate_kinase_Adk"/>
    <property type="match status" value="1"/>
</dbReference>
<dbReference type="InterPro" id="IPR006259">
    <property type="entry name" value="Adenyl_kin_sub"/>
</dbReference>
<feature type="binding site" evidence="5">
    <location>
        <begin position="57"/>
        <end position="59"/>
    </location>
    <ligand>
        <name>AMP</name>
        <dbReference type="ChEBI" id="CHEBI:456215"/>
    </ligand>
</feature>
<keyword evidence="2 5" id="KW-0545">Nucleotide biosynthesis</keyword>
<keyword evidence="5" id="KW-0963">Cytoplasm</keyword>
<dbReference type="EC" id="2.7.4.3" evidence="5 7"/>
<dbReference type="GO" id="GO:0004017">
    <property type="term" value="F:AMP kinase activity"/>
    <property type="evidence" value="ECO:0007669"/>
    <property type="project" value="UniProtKB-UniRule"/>
</dbReference>
<dbReference type="CDD" id="cd01428">
    <property type="entry name" value="ADK"/>
    <property type="match status" value="1"/>
</dbReference>
<feature type="binding site" evidence="5">
    <location>
        <position position="172"/>
    </location>
    <ligand>
        <name>AMP</name>
        <dbReference type="ChEBI" id="CHEBI:456215"/>
    </ligand>
</feature>
<feature type="binding site" evidence="5">
    <location>
        <position position="154"/>
    </location>
    <ligand>
        <name>Zn(2+)</name>
        <dbReference type="ChEBI" id="CHEBI:29105"/>
        <note>structural</note>
    </ligand>
</feature>
<dbReference type="EMBL" id="AP027081">
    <property type="protein sequence ID" value="BDU77668.1"/>
    <property type="molecule type" value="Genomic_DNA"/>
</dbReference>
<comment type="similarity">
    <text evidence="5 6">Belongs to the adenylate kinase family.</text>
</comment>
<feature type="binding site" evidence="5">
    <location>
        <position position="200"/>
    </location>
    <ligand>
        <name>ATP</name>
        <dbReference type="ChEBI" id="CHEBI:30616"/>
    </ligand>
</feature>
<feature type="binding site" evidence="5">
    <location>
        <position position="31"/>
    </location>
    <ligand>
        <name>AMP</name>
        <dbReference type="ChEBI" id="CHEBI:456215"/>
    </ligand>
</feature>
<dbReference type="PROSITE" id="PS00113">
    <property type="entry name" value="ADENYLATE_KINASE"/>
    <property type="match status" value="1"/>
</dbReference>
<dbReference type="GO" id="GO:0005524">
    <property type="term" value="F:ATP binding"/>
    <property type="evidence" value="ECO:0007669"/>
    <property type="project" value="UniProtKB-UniRule"/>
</dbReference>
<evidence type="ECO:0000256" key="5">
    <source>
        <dbReference type="HAMAP-Rule" id="MF_00235"/>
    </source>
</evidence>
<gene>
    <name evidence="9" type="primary">adk_2</name>
    <name evidence="5" type="synonym">adk</name>
    <name evidence="9" type="ORF">METESE_26260</name>
</gene>
<dbReference type="PRINTS" id="PR00094">
    <property type="entry name" value="ADENYLTKNASE"/>
</dbReference>
<dbReference type="Pfam" id="PF00406">
    <property type="entry name" value="ADK"/>
    <property type="match status" value="1"/>
</dbReference>
<sequence length="217" mass="23378">MRIVLLGAPGAGKGTVARALAAVDGSQTLSTGDLLRAAVKAGTPLGREAEGFMARGDLVPDRLIKELMEAWFQAGYGDRFILDGFPRTIPQAVSLGLLLKGLDRPLDRVVNLVVPEAVLVDRLSTRRTCFNTACNAIYNIRTQPPAEGDRCRLCGAPVVQREDETPEAIARRLQVYGEQTAALVGHYERTGLLLQVRELETSTIVQTILGALTEKAG</sequence>
<feature type="binding site" evidence="5">
    <location>
        <position position="151"/>
    </location>
    <ligand>
        <name>Zn(2+)</name>
        <dbReference type="ChEBI" id="CHEBI:29105"/>
        <note>structural</note>
    </ligand>
</feature>
<evidence type="ECO:0000256" key="7">
    <source>
        <dbReference type="RuleBase" id="RU003331"/>
    </source>
</evidence>
<feature type="domain" description="Adenylate kinase active site lid" evidence="8">
    <location>
        <begin position="126"/>
        <end position="163"/>
    </location>
</feature>
<feature type="binding site" evidence="5">
    <location>
        <position position="129"/>
    </location>
    <ligand>
        <name>Zn(2+)</name>
        <dbReference type="ChEBI" id="CHEBI:29105"/>
        <note>structural</note>
    </ligand>
</feature>
<comment type="domain">
    <text evidence="5">Consists of three domains, a large central CORE domain and two small peripheral domains, NMPbind and LID, which undergo movements during catalysis. The LID domain closes over the site of phosphoryl transfer upon ATP binding. Assembling and dissambling the active center during each catalytic cycle provides an effective means to prevent ATP hydrolysis. Some bacteria have evolved a zinc-coordinating structure that stabilizes the LID domain.</text>
</comment>
<comment type="subcellular location">
    <subcellularLocation>
        <location evidence="5 7">Cytoplasm</location>
    </subcellularLocation>
</comment>
<dbReference type="AlphaFoldDB" id="A0AA48H830"/>
<keyword evidence="5" id="KW-0862">Zinc</keyword>
<feature type="binding site" evidence="5">
    <location>
        <begin position="137"/>
        <end position="138"/>
    </location>
    <ligand>
        <name>ATP</name>
        <dbReference type="ChEBI" id="CHEBI:30616"/>
    </ligand>
</feature>
<feature type="binding site" evidence="5">
    <location>
        <position position="91"/>
    </location>
    <ligand>
        <name>AMP</name>
        <dbReference type="ChEBI" id="CHEBI:456215"/>
    </ligand>
</feature>
<comment type="caution">
    <text evidence="5">Lacks conserved residue(s) required for the propagation of feature annotation.</text>
</comment>
<dbReference type="Pfam" id="PF05191">
    <property type="entry name" value="ADK_lid"/>
    <property type="match status" value="1"/>
</dbReference>
<feature type="binding site" evidence="5">
    <location>
        <position position="36"/>
    </location>
    <ligand>
        <name>AMP</name>
        <dbReference type="ChEBI" id="CHEBI:456215"/>
    </ligand>
</feature>
<evidence type="ECO:0000256" key="1">
    <source>
        <dbReference type="ARBA" id="ARBA00022679"/>
    </source>
</evidence>
<comment type="catalytic activity">
    <reaction evidence="5 7">
        <text>AMP + ATP = 2 ADP</text>
        <dbReference type="Rhea" id="RHEA:12973"/>
        <dbReference type="ChEBI" id="CHEBI:30616"/>
        <dbReference type="ChEBI" id="CHEBI:456215"/>
        <dbReference type="ChEBI" id="CHEBI:456216"/>
        <dbReference type="EC" id="2.7.4.3"/>
    </reaction>
</comment>
<feature type="binding site" evidence="5">
    <location>
        <begin position="10"/>
        <end position="15"/>
    </location>
    <ligand>
        <name>ATP</name>
        <dbReference type="ChEBI" id="CHEBI:30616"/>
    </ligand>
</feature>
<evidence type="ECO:0000256" key="6">
    <source>
        <dbReference type="RuleBase" id="RU003330"/>
    </source>
</evidence>
<keyword evidence="1 5" id="KW-0808">Transferase</keyword>
<keyword evidence="10" id="KW-1185">Reference proteome</keyword>
<dbReference type="InterPro" id="IPR033690">
    <property type="entry name" value="Adenylat_kinase_CS"/>
</dbReference>
<feature type="region of interest" description="NMP" evidence="5">
    <location>
        <begin position="30"/>
        <end position="59"/>
    </location>
</feature>
<keyword evidence="5 7" id="KW-0067">ATP-binding</keyword>
<comment type="subunit">
    <text evidence="5 7">Monomer.</text>
</comment>
<dbReference type="SUPFAM" id="SSF52540">
    <property type="entry name" value="P-loop containing nucleoside triphosphate hydrolases"/>
    <property type="match status" value="1"/>
</dbReference>
<organism evidence="9 10">
    <name type="scientific">Mesoterricola sediminis</name>
    <dbReference type="NCBI Taxonomy" id="2927980"/>
    <lineage>
        <taxon>Bacteria</taxon>
        <taxon>Pseudomonadati</taxon>
        <taxon>Acidobacteriota</taxon>
        <taxon>Holophagae</taxon>
        <taxon>Holophagales</taxon>
        <taxon>Holophagaceae</taxon>
        <taxon>Mesoterricola</taxon>
    </lineage>
</organism>
<evidence type="ECO:0000256" key="2">
    <source>
        <dbReference type="ARBA" id="ARBA00022727"/>
    </source>
</evidence>
<feature type="binding site" evidence="5">
    <location>
        <position position="161"/>
    </location>
    <ligand>
        <name>AMP</name>
        <dbReference type="ChEBI" id="CHEBI:456215"/>
    </ligand>
</feature>
<dbReference type="InterPro" id="IPR000850">
    <property type="entry name" value="Adenylat/UMP-CMP_kin"/>
</dbReference>
<evidence type="ECO:0000256" key="3">
    <source>
        <dbReference type="ARBA" id="ARBA00022741"/>
    </source>
</evidence>
<dbReference type="InterPro" id="IPR007862">
    <property type="entry name" value="Adenylate_kinase_lid-dom"/>
</dbReference>
<dbReference type="GO" id="GO:0008270">
    <property type="term" value="F:zinc ion binding"/>
    <property type="evidence" value="ECO:0007669"/>
    <property type="project" value="UniProtKB-UniRule"/>
</dbReference>
<dbReference type="KEGG" id="msea:METESE_26260"/>
<dbReference type="InterPro" id="IPR027417">
    <property type="entry name" value="P-loop_NTPase"/>
</dbReference>
<keyword evidence="4 5" id="KW-0418">Kinase</keyword>
<keyword evidence="5" id="KW-0479">Metal-binding</keyword>
<reference evidence="9" key="1">
    <citation type="journal article" date="2023" name="Int. J. Syst. Evol. Microbiol.">
        <title>Mesoterricola silvestris gen. nov., sp. nov., Mesoterricola sediminis sp. nov., Geothrix oryzae sp. nov., Geothrix edaphica sp. nov., Geothrix rubra sp. nov., and Geothrix limicola sp. nov., six novel members of Acidobacteriota isolated from soils.</title>
        <authorList>
            <person name="Itoh H."/>
            <person name="Sugisawa Y."/>
            <person name="Mise K."/>
            <person name="Xu Z."/>
            <person name="Kuniyasu M."/>
            <person name="Ushijima N."/>
            <person name="Kawano K."/>
            <person name="Kobayashi E."/>
            <person name="Shiratori Y."/>
            <person name="Masuda Y."/>
            <person name="Senoo K."/>
        </authorList>
    </citation>
    <scope>NUCLEOTIDE SEQUENCE</scope>
    <source>
        <strain evidence="9">W786</strain>
    </source>
</reference>